<proteinExistence type="predicted"/>
<comment type="caution">
    <text evidence="2">The sequence shown here is derived from an EMBL/GenBank/DDBJ whole genome shotgun (WGS) entry which is preliminary data.</text>
</comment>
<reference evidence="2 3" key="1">
    <citation type="submission" date="2024-01" db="EMBL/GenBank/DDBJ databases">
        <title>Genome assemblies of Stephania.</title>
        <authorList>
            <person name="Yang L."/>
        </authorList>
    </citation>
    <scope>NUCLEOTIDE SEQUENCE [LARGE SCALE GENOMIC DNA]</scope>
    <source>
        <strain evidence="2">JXDWG</strain>
        <tissue evidence="2">Leaf</tissue>
    </source>
</reference>
<accession>A0AAP0KTZ0</accession>
<protein>
    <submittedName>
        <fullName evidence="2">Uncharacterized protein</fullName>
    </submittedName>
</protein>
<evidence type="ECO:0000313" key="3">
    <source>
        <dbReference type="Proteomes" id="UP001419268"/>
    </source>
</evidence>
<feature type="region of interest" description="Disordered" evidence="1">
    <location>
        <begin position="1"/>
        <end position="45"/>
    </location>
</feature>
<evidence type="ECO:0000313" key="2">
    <source>
        <dbReference type="EMBL" id="KAK9157335.1"/>
    </source>
</evidence>
<feature type="compositionally biased region" description="Gly residues" evidence="1">
    <location>
        <begin position="8"/>
        <end position="18"/>
    </location>
</feature>
<sequence>MVVMVKVEGGGSDSGSGEKGYRGGPVNEDGGRDDDGSRGSGCGDDSHLWWRTSRPGLVTLDPHKYDNLSFTRQGRQHEWTELAEELEADIQSEKLGRPPTALEVCLYFDTKDHDDITFLDERVEMIVMTIRNRPIELSQSQVDTPIDETELYLSVVERDDKGQTYGLGWTPSGSWLRHVGARAGDGAGSSRPISAPNEPIELLRRDFKEMQTNLLQVMQDNTLIRDELREVQGQLCCMEHALMDRLVISFAPPRDVPDDSETDDNPDD</sequence>
<dbReference type="EMBL" id="JBBNAG010000002">
    <property type="protein sequence ID" value="KAK9157335.1"/>
    <property type="molecule type" value="Genomic_DNA"/>
</dbReference>
<dbReference type="Proteomes" id="UP001419268">
    <property type="component" value="Unassembled WGS sequence"/>
</dbReference>
<organism evidence="2 3">
    <name type="scientific">Stephania cephalantha</name>
    <dbReference type="NCBI Taxonomy" id="152367"/>
    <lineage>
        <taxon>Eukaryota</taxon>
        <taxon>Viridiplantae</taxon>
        <taxon>Streptophyta</taxon>
        <taxon>Embryophyta</taxon>
        <taxon>Tracheophyta</taxon>
        <taxon>Spermatophyta</taxon>
        <taxon>Magnoliopsida</taxon>
        <taxon>Ranunculales</taxon>
        <taxon>Menispermaceae</taxon>
        <taxon>Menispermoideae</taxon>
        <taxon>Cissampelideae</taxon>
        <taxon>Stephania</taxon>
    </lineage>
</organism>
<keyword evidence="3" id="KW-1185">Reference proteome</keyword>
<dbReference type="AlphaFoldDB" id="A0AAP0KTZ0"/>
<evidence type="ECO:0000256" key="1">
    <source>
        <dbReference type="SAM" id="MobiDB-lite"/>
    </source>
</evidence>
<gene>
    <name evidence="2" type="ORF">Scep_003909</name>
</gene>
<name>A0AAP0KTZ0_9MAGN</name>